<sequence length="303" mass="33263">MTASRSIEPVLASLIKSERHMRSEYGTKMVGVMDTVGEHPHFVMPLEPGNMAILSGFDTIDAMYKGSVERADPKASRVIKQLASDWYVFIENVPTRYWIEAAKPVTAQTVTMFVTDDPNGITGEYAWQRAYVTPPAEAAPGEVPLPERELTNLKKHDSLLAALAVGDIAAIRALLETQCVWAQRDYMQDVKGGAVTDLRSATSALDYIARWHSTMQPQKVSVINRMVTDWYVFSEELWIMQPGGGPARQCRTATVYPLSVGGLFEGALGFGRDMEDPAPSAAIKLGHAYWTEPGVDIADVPAS</sequence>
<protein>
    <recommendedName>
        <fullName evidence="3">SnoaL-like domain-containing protein</fullName>
    </recommendedName>
</protein>
<organism evidence="1 2">
    <name type="scientific">Novosphingobium album</name>
    <name type="common">ex Hu et al. 2023</name>
    <dbReference type="NCBI Taxonomy" id="2930093"/>
    <lineage>
        <taxon>Bacteria</taxon>
        <taxon>Pseudomonadati</taxon>
        <taxon>Pseudomonadota</taxon>
        <taxon>Alphaproteobacteria</taxon>
        <taxon>Sphingomonadales</taxon>
        <taxon>Sphingomonadaceae</taxon>
        <taxon>Novosphingobium</taxon>
    </lineage>
</organism>
<reference evidence="1" key="1">
    <citation type="submission" date="2022-03" db="EMBL/GenBank/DDBJ databases">
        <title>Identification of a novel bacterium isolated from mangrove sediments.</title>
        <authorList>
            <person name="Pan X."/>
        </authorList>
    </citation>
    <scope>NUCLEOTIDE SEQUENCE</scope>
    <source>
        <strain evidence="1">B2580</strain>
    </source>
</reference>
<dbReference type="EMBL" id="JALHLE010000053">
    <property type="protein sequence ID" value="MCJ2181013.1"/>
    <property type="molecule type" value="Genomic_DNA"/>
</dbReference>
<evidence type="ECO:0000313" key="2">
    <source>
        <dbReference type="Proteomes" id="UP001162880"/>
    </source>
</evidence>
<dbReference type="RefSeq" id="WP_243996460.1">
    <property type="nucleotide sequence ID" value="NZ_JALHLE010000053.1"/>
</dbReference>
<proteinExistence type="predicted"/>
<dbReference type="Proteomes" id="UP001162880">
    <property type="component" value="Unassembled WGS sequence"/>
</dbReference>
<accession>A0ABT0B7N5</accession>
<keyword evidence="2" id="KW-1185">Reference proteome</keyword>
<name>A0ABT0B7N5_9SPHN</name>
<evidence type="ECO:0008006" key="3">
    <source>
        <dbReference type="Google" id="ProtNLM"/>
    </source>
</evidence>
<gene>
    <name evidence="1" type="ORF">MTR64_20810</name>
</gene>
<comment type="caution">
    <text evidence="1">The sequence shown here is derived from an EMBL/GenBank/DDBJ whole genome shotgun (WGS) entry which is preliminary data.</text>
</comment>
<evidence type="ECO:0000313" key="1">
    <source>
        <dbReference type="EMBL" id="MCJ2181013.1"/>
    </source>
</evidence>